<dbReference type="SUPFAM" id="SSF52833">
    <property type="entry name" value="Thioredoxin-like"/>
    <property type="match status" value="1"/>
</dbReference>
<proteinExistence type="predicted"/>
<feature type="domain" description="Thioredoxin" evidence="1">
    <location>
        <begin position="55"/>
        <end position="131"/>
    </location>
</feature>
<dbReference type="CDD" id="cd02947">
    <property type="entry name" value="TRX_family"/>
    <property type="match status" value="1"/>
</dbReference>
<organism evidence="3">
    <name type="scientific">Naegleria gruberi</name>
    <name type="common">Amoeba</name>
    <dbReference type="NCBI Taxonomy" id="5762"/>
    <lineage>
        <taxon>Eukaryota</taxon>
        <taxon>Discoba</taxon>
        <taxon>Heterolobosea</taxon>
        <taxon>Tetramitia</taxon>
        <taxon>Eutetramitia</taxon>
        <taxon>Vahlkampfiidae</taxon>
        <taxon>Naegleria</taxon>
    </lineage>
</organism>
<evidence type="ECO:0000259" key="1">
    <source>
        <dbReference type="Pfam" id="PF00085"/>
    </source>
</evidence>
<dbReference type="InterPro" id="IPR013766">
    <property type="entry name" value="Thioredoxin_domain"/>
</dbReference>
<dbReference type="Gene3D" id="3.40.30.10">
    <property type="entry name" value="Glutaredoxin"/>
    <property type="match status" value="1"/>
</dbReference>
<gene>
    <name evidence="2" type="ORF">NAEGRDRAFT_65716</name>
</gene>
<dbReference type="EMBL" id="GG738859">
    <property type="protein sequence ID" value="EFC46357.1"/>
    <property type="molecule type" value="Genomic_DNA"/>
</dbReference>
<reference evidence="2 3" key="1">
    <citation type="journal article" date="2010" name="Cell">
        <title>The genome of Naegleria gruberi illuminates early eukaryotic versatility.</title>
        <authorList>
            <person name="Fritz-Laylin L.K."/>
            <person name="Prochnik S.E."/>
            <person name="Ginger M.L."/>
            <person name="Dacks J.B."/>
            <person name="Carpenter M.L."/>
            <person name="Field M.C."/>
            <person name="Kuo A."/>
            <person name="Paredez A."/>
            <person name="Chapman J."/>
            <person name="Pham J."/>
            <person name="Shu S."/>
            <person name="Neupane R."/>
            <person name="Cipriano M."/>
            <person name="Mancuso J."/>
            <person name="Tu H."/>
            <person name="Salamov A."/>
            <person name="Lindquist E."/>
            <person name="Shapiro H."/>
            <person name="Lucas S."/>
            <person name="Grigoriev I.V."/>
            <person name="Cande W.Z."/>
            <person name="Fulton C."/>
            <person name="Rokhsar D.S."/>
            <person name="Dawson S.C."/>
        </authorList>
    </citation>
    <scope>NUCLEOTIDE SEQUENCE [LARGE SCALE GENOMIC DNA]</scope>
    <source>
        <strain evidence="2 3">NEG-M</strain>
    </source>
</reference>
<dbReference type="InParanoid" id="D2VA27"/>
<dbReference type="PANTHER" id="PTHR36076:SF1">
    <property type="entry name" value="THIOREDOXIN SUPERFAMILY PROTEIN"/>
    <property type="match status" value="1"/>
</dbReference>
<dbReference type="InterPro" id="IPR036249">
    <property type="entry name" value="Thioredoxin-like_sf"/>
</dbReference>
<dbReference type="OrthoDB" id="2014000at2759"/>
<evidence type="ECO:0000313" key="2">
    <source>
        <dbReference type="EMBL" id="EFC46357.1"/>
    </source>
</evidence>
<dbReference type="RefSeq" id="XP_002679101.1">
    <property type="nucleotide sequence ID" value="XM_002679055.1"/>
</dbReference>
<dbReference type="GeneID" id="8859474"/>
<sequence length="187" mass="22119">MSNNESEKDVFWSYSTIQNIKKKQEQNEPLEWREFLLWKYYKTTDHPLPRGNVTVIQSEEHFDEIINQGKPVAAAFTAPYKYTCEYLKKKIREIAPHYKDDANFVEVDCSITPKVCYERNIVSIPAIDVFYKPLGATKVYRYRYSYSYSVYGFGCFLKDYGFRNPNSIYSDIGKRLDDLQKKFNNNS</sequence>
<name>D2VA27_NAEGR</name>
<dbReference type="AlphaFoldDB" id="D2VA27"/>
<accession>D2VA27</accession>
<evidence type="ECO:0000313" key="3">
    <source>
        <dbReference type="Proteomes" id="UP000006671"/>
    </source>
</evidence>
<keyword evidence="3" id="KW-1185">Reference proteome</keyword>
<dbReference type="KEGG" id="ngr:NAEGRDRAFT_65716"/>
<dbReference type="Pfam" id="PF00085">
    <property type="entry name" value="Thioredoxin"/>
    <property type="match status" value="1"/>
</dbReference>
<dbReference type="PANTHER" id="PTHR36076">
    <property type="entry name" value="THIOREDOXIN SUPERFAMILY PROTEIN"/>
    <property type="match status" value="1"/>
</dbReference>
<dbReference type="OMA" id="YYTGHPK"/>
<protein>
    <submittedName>
        <fullName evidence="2">Predicted protein</fullName>
    </submittedName>
</protein>
<dbReference type="Proteomes" id="UP000006671">
    <property type="component" value="Unassembled WGS sequence"/>
</dbReference>
<dbReference type="VEuPathDB" id="AmoebaDB:NAEGRDRAFT_65716"/>